<protein>
    <submittedName>
        <fullName evidence="1">Uncharacterized protein</fullName>
    </submittedName>
</protein>
<gene>
    <name evidence="1" type="ORF">GRI99_06300</name>
</gene>
<sequence>MRTRLSICRRKAAYASAAEAMAVAQASGLILRPYKCDRCLQWHLTSRTKGRRVPLWERLPLP</sequence>
<organism evidence="1 2">
    <name type="scientific">Alteraurantiacibacter buctensis</name>
    <dbReference type="NCBI Taxonomy" id="1503981"/>
    <lineage>
        <taxon>Bacteria</taxon>
        <taxon>Pseudomonadati</taxon>
        <taxon>Pseudomonadota</taxon>
        <taxon>Alphaproteobacteria</taxon>
        <taxon>Sphingomonadales</taxon>
        <taxon>Erythrobacteraceae</taxon>
        <taxon>Alteraurantiacibacter</taxon>
    </lineage>
</organism>
<dbReference type="RefSeq" id="WP_160771184.1">
    <property type="nucleotide sequence ID" value="NZ_WTYV01000002.1"/>
</dbReference>
<keyword evidence="2" id="KW-1185">Reference proteome</keyword>
<proteinExistence type="predicted"/>
<dbReference type="EMBL" id="WTYV01000002">
    <property type="protein sequence ID" value="MXO71250.1"/>
    <property type="molecule type" value="Genomic_DNA"/>
</dbReference>
<dbReference type="OrthoDB" id="7510025at2"/>
<evidence type="ECO:0000313" key="2">
    <source>
        <dbReference type="Proteomes" id="UP000466966"/>
    </source>
</evidence>
<dbReference type="Proteomes" id="UP000466966">
    <property type="component" value="Unassembled WGS sequence"/>
</dbReference>
<reference evidence="1 2" key="1">
    <citation type="submission" date="2019-12" db="EMBL/GenBank/DDBJ databases">
        <title>Genomic-based taxomic classification of the family Erythrobacteraceae.</title>
        <authorList>
            <person name="Xu L."/>
        </authorList>
    </citation>
    <scope>NUCLEOTIDE SEQUENCE [LARGE SCALE GENOMIC DNA]</scope>
    <source>
        <strain evidence="1 2">M0322</strain>
    </source>
</reference>
<name>A0A844YW68_9SPHN</name>
<accession>A0A844YW68</accession>
<dbReference type="AlphaFoldDB" id="A0A844YW68"/>
<evidence type="ECO:0000313" key="1">
    <source>
        <dbReference type="EMBL" id="MXO71250.1"/>
    </source>
</evidence>
<comment type="caution">
    <text evidence="1">The sequence shown here is derived from an EMBL/GenBank/DDBJ whole genome shotgun (WGS) entry which is preliminary data.</text>
</comment>